<evidence type="ECO:0000313" key="2">
    <source>
        <dbReference type="EMBL" id="TWT22711.1"/>
    </source>
</evidence>
<comment type="caution">
    <text evidence="2">The sequence shown here is derived from an EMBL/GenBank/DDBJ whole genome shotgun (WGS) entry which is preliminary data.</text>
</comment>
<dbReference type="AlphaFoldDB" id="A0A5C5U8L9"/>
<organism evidence="2 3">
    <name type="scientific">Luteimonas marina</name>
    <dbReference type="NCBI Taxonomy" id="488485"/>
    <lineage>
        <taxon>Bacteria</taxon>
        <taxon>Pseudomonadati</taxon>
        <taxon>Pseudomonadota</taxon>
        <taxon>Gammaproteobacteria</taxon>
        <taxon>Lysobacterales</taxon>
        <taxon>Lysobacteraceae</taxon>
        <taxon>Luteimonas</taxon>
    </lineage>
</organism>
<keyword evidence="3" id="KW-1185">Reference proteome</keyword>
<dbReference type="InterPro" id="IPR027392">
    <property type="entry name" value="TF_Znf"/>
</dbReference>
<name>A0A5C5U8L9_9GAMM</name>
<sequence>MPGALVRASLGEIPRQRLQAAGSARRLRCPDDDGALVAIMHRGVEIDVCPRCSGVWLDAGERMRMLEASRPPARRQAGATDISGAIELIDLGAGLLDGAGDVAGKLLEFVGEALSSL</sequence>
<dbReference type="Proteomes" id="UP000319980">
    <property type="component" value="Unassembled WGS sequence"/>
</dbReference>
<protein>
    <recommendedName>
        <fullName evidence="1">Transcription factor zinc-finger domain-containing protein</fullName>
    </recommendedName>
</protein>
<proteinExistence type="predicted"/>
<dbReference type="Pfam" id="PF13453">
    <property type="entry name" value="Zn_ribbon_TFIIB"/>
    <property type="match status" value="1"/>
</dbReference>
<feature type="domain" description="Transcription factor zinc-finger" evidence="1">
    <location>
        <begin position="28"/>
        <end position="65"/>
    </location>
</feature>
<evidence type="ECO:0000259" key="1">
    <source>
        <dbReference type="Pfam" id="PF13453"/>
    </source>
</evidence>
<accession>A0A5C5U8L9</accession>
<evidence type="ECO:0000313" key="3">
    <source>
        <dbReference type="Proteomes" id="UP000319980"/>
    </source>
</evidence>
<reference evidence="2 3" key="1">
    <citation type="journal article" date="2008" name="Int. J. Syst. Evol. Microbiol.">
        <title>Luteimonas marina sp. nov., isolated from seawater.</title>
        <authorList>
            <person name="Baik K.S."/>
            <person name="Park S.C."/>
            <person name="Kim M.S."/>
            <person name="Kim E.M."/>
            <person name="Park C."/>
            <person name="Chun J."/>
            <person name="Seong C.N."/>
        </authorList>
    </citation>
    <scope>NUCLEOTIDE SEQUENCE [LARGE SCALE GENOMIC DNA]</scope>
    <source>
        <strain evidence="2 3">FR1330</strain>
    </source>
</reference>
<dbReference type="EMBL" id="VOHK01000002">
    <property type="protein sequence ID" value="TWT22711.1"/>
    <property type="molecule type" value="Genomic_DNA"/>
</dbReference>
<gene>
    <name evidence="2" type="ORF">FQY83_05480</name>
</gene>